<name>A0A1J5P4N8_9ZZZZ</name>
<proteinExistence type="predicted"/>
<protein>
    <submittedName>
        <fullName evidence="1">Uncharacterized protein</fullName>
    </submittedName>
</protein>
<accession>A0A1J5P4N8</accession>
<dbReference type="InterPro" id="IPR027417">
    <property type="entry name" value="P-loop_NTPase"/>
</dbReference>
<comment type="caution">
    <text evidence="1">The sequence shown here is derived from an EMBL/GenBank/DDBJ whole genome shotgun (WGS) entry which is preliminary data.</text>
</comment>
<sequence>MTYKPLKAAYPTRQWALIGRRGTGKTAFLGAMRQPILMIDADRHAQDLANRGAQVCLLSDDPQDMSDPFRTHTILRANGAGGCRTVAFDSLTQITDSLVASAMESNRRGINKNKASAFTAKADALRLISSGMTACGVDSVYVWHLEDARDKDGKPVVRPTLPPTERERLQKVLTAIILIDEDGQGRFARVLWSRPGPKGATFYDESGFWAGVPERIEQHLYAEIAATAA</sequence>
<reference evidence="1" key="1">
    <citation type="submission" date="2016-10" db="EMBL/GenBank/DDBJ databases">
        <title>Sequence of Gallionella enrichment culture.</title>
        <authorList>
            <person name="Poehlein A."/>
            <person name="Muehling M."/>
            <person name="Daniel R."/>
        </authorList>
    </citation>
    <scope>NUCLEOTIDE SEQUENCE</scope>
</reference>
<dbReference type="EMBL" id="MLJW01006844">
    <property type="protein sequence ID" value="OIQ66090.1"/>
    <property type="molecule type" value="Genomic_DNA"/>
</dbReference>
<gene>
    <name evidence="1" type="ORF">GALL_523460</name>
</gene>
<evidence type="ECO:0000313" key="1">
    <source>
        <dbReference type="EMBL" id="OIQ66090.1"/>
    </source>
</evidence>
<dbReference type="Pfam" id="PF13479">
    <property type="entry name" value="AAA_24"/>
    <property type="match status" value="1"/>
</dbReference>
<dbReference type="SUPFAM" id="SSF52540">
    <property type="entry name" value="P-loop containing nucleoside triphosphate hydrolases"/>
    <property type="match status" value="1"/>
</dbReference>
<dbReference type="AlphaFoldDB" id="A0A1J5P4N8"/>
<organism evidence="1">
    <name type="scientific">mine drainage metagenome</name>
    <dbReference type="NCBI Taxonomy" id="410659"/>
    <lineage>
        <taxon>unclassified sequences</taxon>
        <taxon>metagenomes</taxon>
        <taxon>ecological metagenomes</taxon>
    </lineage>
</organism>